<name>A0A1W2ABD7_9SPHI</name>
<dbReference type="SUPFAM" id="SSF103473">
    <property type="entry name" value="MFS general substrate transporter"/>
    <property type="match status" value="1"/>
</dbReference>
<protein>
    <recommendedName>
        <fullName evidence="4">Sugar phosphate permease</fullName>
    </recommendedName>
</protein>
<keyword evidence="1" id="KW-0472">Membrane</keyword>
<feature type="transmembrane region" description="Helical" evidence="1">
    <location>
        <begin position="220"/>
        <end position="239"/>
    </location>
</feature>
<keyword evidence="3" id="KW-1185">Reference proteome</keyword>
<feature type="transmembrane region" description="Helical" evidence="1">
    <location>
        <begin position="172"/>
        <end position="196"/>
    </location>
</feature>
<dbReference type="InterPro" id="IPR043745">
    <property type="entry name" value="DUF5690"/>
</dbReference>
<evidence type="ECO:0008006" key="4">
    <source>
        <dbReference type="Google" id="ProtNLM"/>
    </source>
</evidence>
<dbReference type="RefSeq" id="WP_200816293.1">
    <property type="nucleotide sequence ID" value="NZ_FWYB01000001.1"/>
</dbReference>
<dbReference type="Pfam" id="PF18943">
    <property type="entry name" value="DUF5690"/>
    <property type="match status" value="1"/>
</dbReference>
<dbReference type="AlphaFoldDB" id="A0A1W2ABD7"/>
<proteinExistence type="predicted"/>
<dbReference type="InterPro" id="IPR036259">
    <property type="entry name" value="MFS_trans_sf"/>
</dbReference>
<feature type="transmembrane region" description="Helical" evidence="1">
    <location>
        <begin position="357"/>
        <end position="380"/>
    </location>
</feature>
<feature type="transmembrane region" description="Helical" evidence="1">
    <location>
        <begin position="86"/>
        <end position="104"/>
    </location>
</feature>
<organism evidence="2 3">
    <name type="scientific">Pedobacter nyackensis</name>
    <dbReference type="NCBI Taxonomy" id="475255"/>
    <lineage>
        <taxon>Bacteria</taxon>
        <taxon>Pseudomonadati</taxon>
        <taxon>Bacteroidota</taxon>
        <taxon>Sphingobacteriia</taxon>
        <taxon>Sphingobacteriales</taxon>
        <taxon>Sphingobacteriaceae</taxon>
        <taxon>Pedobacter</taxon>
    </lineage>
</organism>
<dbReference type="Proteomes" id="UP000192678">
    <property type="component" value="Unassembled WGS sequence"/>
</dbReference>
<feature type="transmembrane region" description="Helical" evidence="1">
    <location>
        <begin position="110"/>
        <end position="131"/>
    </location>
</feature>
<feature type="transmembrane region" description="Helical" evidence="1">
    <location>
        <begin position="392"/>
        <end position="415"/>
    </location>
</feature>
<feature type="transmembrane region" description="Helical" evidence="1">
    <location>
        <begin position="265"/>
        <end position="287"/>
    </location>
</feature>
<accession>A0A1W2ABD7</accession>
<dbReference type="EMBL" id="FWYB01000001">
    <property type="protein sequence ID" value="SMC57771.1"/>
    <property type="molecule type" value="Genomic_DNA"/>
</dbReference>
<evidence type="ECO:0000313" key="3">
    <source>
        <dbReference type="Proteomes" id="UP000192678"/>
    </source>
</evidence>
<dbReference type="STRING" id="475255.SAMN04488101_101393"/>
<reference evidence="2 3" key="1">
    <citation type="submission" date="2017-04" db="EMBL/GenBank/DDBJ databases">
        <authorList>
            <person name="Afonso C.L."/>
            <person name="Miller P.J."/>
            <person name="Scott M.A."/>
            <person name="Spackman E."/>
            <person name="Goraichik I."/>
            <person name="Dimitrov K.M."/>
            <person name="Suarez D.L."/>
            <person name="Swayne D.E."/>
        </authorList>
    </citation>
    <scope>NUCLEOTIDE SEQUENCE [LARGE SCALE GENOMIC DNA]</scope>
    <source>
        <strain evidence="2 3">DSM 19625</strain>
    </source>
</reference>
<keyword evidence="1" id="KW-1133">Transmembrane helix</keyword>
<feature type="transmembrane region" description="Helical" evidence="1">
    <location>
        <begin position="323"/>
        <end position="345"/>
    </location>
</feature>
<feature type="transmembrane region" description="Helical" evidence="1">
    <location>
        <begin position="294"/>
        <end position="317"/>
    </location>
</feature>
<sequence>MKRINHLLANSRLFFIIWCMLAAFGTYFCMYAFRKPFTSGTYTDLTLFELDYKAILIISQVLGYMLSKMVGIKVISELKATGRKKLIICLILFAEAALLLFGAVPQPYNFFFMFLNGLPLGMVWGIVFSYLEGRRFTEMLAMGLSVSLIISSGLLKTTYFTVHEWLPFISEFWMPAVIGLLFLPFFFTFVWMLSVIPEPSKADKLLKAERLPMTQKDKRIVIAEYGFAIFGLGLIYMMLTTMRDFRDNFSVEIWNEIDSHWDKGVLSLTESISGIIVLVSIGSLSLIRNNIRGFWATLYLIALGLILSGGSTLLFQLNLLSPFWWTLLIGMGMFLAYTPIQVVIFDRMIALFKVKGNAGFFVYICDSAGYLGSVFLLLYKEFFMRDLSWCKVLIRFSYILTVTCLIILVLVSVFFTRKIGVKRPIAGILNKIPLSTGK</sequence>
<gene>
    <name evidence="2" type="ORF">SAMN04488101_101393</name>
</gene>
<feature type="transmembrane region" description="Helical" evidence="1">
    <location>
        <begin position="140"/>
        <end position="160"/>
    </location>
</feature>
<feature type="transmembrane region" description="Helical" evidence="1">
    <location>
        <begin position="54"/>
        <end position="74"/>
    </location>
</feature>
<keyword evidence="1" id="KW-0812">Transmembrane</keyword>
<evidence type="ECO:0000256" key="1">
    <source>
        <dbReference type="SAM" id="Phobius"/>
    </source>
</evidence>
<evidence type="ECO:0000313" key="2">
    <source>
        <dbReference type="EMBL" id="SMC57771.1"/>
    </source>
</evidence>
<feature type="transmembrane region" description="Helical" evidence="1">
    <location>
        <begin position="12"/>
        <end position="34"/>
    </location>
</feature>